<dbReference type="OrthoDB" id="9812528at2"/>
<dbReference type="InterPro" id="IPR050902">
    <property type="entry name" value="ABC_Transporter_SBP"/>
</dbReference>
<proteinExistence type="predicted"/>
<gene>
    <name evidence="2" type="ORF">BGX16_1179</name>
</gene>
<dbReference type="Gene3D" id="3.40.50.1980">
    <property type="entry name" value="Nitrogenase molybdenum iron protein domain"/>
    <property type="match status" value="2"/>
</dbReference>
<evidence type="ECO:0000313" key="2">
    <source>
        <dbReference type="EMBL" id="PJJ41219.1"/>
    </source>
</evidence>
<feature type="domain" description="Fe/B12 periplasmic-binding" evidence="1">
    <location>
        <begin position="103"/>
        <end position="379"/>
    </location>
</feature>
<accession>A0A2M9A691</accession>
<dbReference type="RefSeq" id="WP_100425214.1">
    <property type="nucleotide sequence ID" value="NZ_JAQXKX010000002.1"/>
</dbReference>
<dbReference type="AlphaFoldDB" id="A0A2M9A691"/>
<dbReference type="InterPro" id="IPR002491">
    <property type="entry name" value="ABC_transptr_periplasmic_BD"/>
</dbReference>
<dbReference type="PROSITE" id="PS50983">
    <property type="entry name" value="FE_B12_PBP"/>
    <property type="match status" value="1"/>
</dbReference>
<evidence type="ECO:0000259" key="1">
    <source>
        <dbReference type="PROSITE" id="PS50983"/>
    </source>
</evidence>
<dbReference type="PANTHER" id="PTHR30535">
    <property type="entry name" value="VITAMIN B12-BINDING PROTEIN"/>
    <property type="match status" value="1"/>
</dbReference>
<keyword evidence="3" id="KW-1185">Reference proteome</keyword>
<dbReference type="GO" id="GO:0071281">
    <property type="term" value="P:cellular response to iron ion"/>
    <property type="evidence" value="ECO:0007669"/>
    <property type="project" value="TreeGrafter"/>
</dbReference>
<protein>
    <submittedName>
        <fullName evidence="2">Iron complex transport system substrate-binding protein</fullName>
    </submittedName>
</protein>
<comment type="caution">
    <text evidence="2">The sequence shown here is derived from an EMBL/GenBank/DDBJ whole genome shotgun (WGS) entry which is preliminary data.</text>
</comment>
<sequence>MKKNLLRLFFALVLAGILYLFFAQLKLPEAVVPTLAEDCAEVPEMTLSHAKNFGVNRCGEFRILWVKNGTADSLRWLLRDSLSPKNVPQNLAELPVVEIPAKRIAILSSTYLGYLTALGVENRVGVIDVKKYIANPEFYARVDSLKIVEAGEGMAMSAEAIYESRSDVIFAFSMGESIHDAFPKLARLKMSVVLTSEWTENSPLSKAEWLKFFGLIVGKETLAESLFNDKVKRYEDLRAKLDSLLQNEKRPVVMTGTPSSGTWYASPGKSFMANLIHDAGGEYLWHEDSSVASFSLPFEKAFADAQKAEMWLNPGAAKNMQEIYARDSRVERLPVWKSREIYEYDLRKGPEGGIDFYESAVVKPDSLLLDVAKMLHPAYFKSIPSKWYRKLSNI</sequence>
<dbReference type="EMBL" id="PGEX01000001">
    <property type="protein sequence ID" value="PJJ41219.1"/>
    <property type="molecule type" value="Genomic_DNA"/>
</dbReference>
<reference evidence="2 3" key="1">
    <citation type="submission" date="2017-11" db="EMBL/GenBank/DDBJ databases">
        <title>Animal gut microbial communities from fecal samples from Wisconsin, USA.</title>
        <authorList>
            <person name="Neumann A."/>
        </authorList>
    </citation>
    <scope>NUCLEOTIDE SEQUENCE [LARGE SCALE GENOMIC DNA]</scope>
    <source>
        <strain evidence="2 3">UWS3</strain>
    </source>
</reference>
<evidence type="ECO:0000313" key="3">
    <source>
        <dbReference type="Proteomes" id="UP000231134"/>
    </source>
</evidence>
<dbReference type="PANTHER" id="PTHR30535:SF34">
    <property type="entry name" value="MOLYBDATE-BINDING PROTEIN MOLA"/>
    <property type="match status" value="1"/>
</dbReference>
<dbReference type="Pfam" id="PF01497">
    <property type="entry name" value="Peripla_BP_2"/>
    <property type="match status" value="1"/>
</dbReference>
<organism evidence="2 3">
    <name type="scientific">Hallerella succinigenes</name>
    <dbReference type="NCBI Taxonomy" id="1896222"/>
    <lineage>
        <taxon>Bacteria</taxon>
        <taxon>Pseudomonadati</taxon>
        <taxon>Fibrobacterota</taxon>
        <taxon>Fibrobacteria</taxon>
        <taxon>Fibrobacterales</taxon>
        <taxon>Fibrobacteraceae</taxon>
        <taxon>Hallerella</taxon>
    </lineage>
</organism>
<dbReference type="SUPFAM" id="SSF53807">
    <property type="entry name" value="Helical backbone' metal receptor"/>
    <property type="match status" value="1"/>
</dbReference>
<name>A0A2M9A691_9BACT</name>
<dbReference type="Proteomes" id="UP000231134">
    <property type="component" value="Unassembled WGS sequence"/>
</dbReference>